<organism evidence="6 7">
    <name type="scientific">Batillaria attramentaria</name>
    <dbReference type="NCBI Taxonomy" id="370345"/>
    <lineage>
        <taxon>Eukaryota</taxon>
        <taxon>Metazoa</taxon>
        <taxon>Spiralia</taxon>
        <taxon>Lophotrochozoa</taxon>
        <taxon>Mollusca</taxon>
        <taxon>Gastropoda</taxon>
        <taxon>Caenogastropoda</taxon>
        <taxon>Sorbeoconcha</taxon>
        <taxon>Cerithioidea</taxon>
        <taxon>Batillariidae</taxon>
        <taxon>Batillaria</taxon>
    </lineage>
</organism>
<evidence type="ECO:0000256" key="4">
    <source>
        <dbReference type="ARBA" id="ARBA00023098"/>
    </source>
</evidence>
<dbReference type="InterPro" id="IPR007053">
    <property type="entry name" value="LRAT_dom"/>
</dbReference>
<name>A0ABD0KJP0_9CAEN</name>
<dbReference type="Pfam" id="PF04970">
    <property type="entry name" value="LRAT"/>
    <property type="match status" value="1"/>
</dbReference>
<keyword evidence="3" id="KW-0378">Hydrolase</keyword>
<keyword evidence="4" id="KW-0443">Lipid metabolism</keyword>
<dbReference type="AlphaFoldDB" id="A0ABD0KJP0"/>
<dbReference type="GO" id="GO:0016787">
    <property type="term" value="F:hydrolase activity"/>
    <property type="evidence" value="ECO:0007669"/>
    <property type="project" value="UniProtKB-KW"/>
</dbReference>
<dbReference type="InterPro" id="IPR051496">
    <property type="entry name" value="H-rev107_PLA/AT"/>
</dbReference>
<evidence type="ECO:0000256" key="1">
    <source>
        <dbReference type="ARBA" id="ARBA00007824"/>
    </source>
</evidence>
<sequence>MANQKHNEEVLRRAQEGDIIRFRRRRAGFDLYDHYGIYIGHEEVVHWASDIVHKAVIRKQKFSTVTREHRDKADIDNMLDKWLTPFPAEKVVTRALGSVDERGYNLLKANCEHFATWCRYDYGSSKQVEEAGKKVKGILENCQLSETERQYYSGILVLLSFPMKMASDEKSQTPYYESSYSNDDLGDRTSTDFHQGQGNITSDESDYGLGNAIWDACRDGLRNITSGLENTTSDDRHHGMGNAKMRISHEGQEHVIPGSCYRQLFNTSRSTIVRTWESLIGNATCMQKTSSWIPMGWPPF</sequence>
<dbReference type="Gene3D" id="3.90.1720.10">
    <property type="entry name" value="endopeptidase domain like (from Nostoc punctiforme)"/>
    <property type="match status" value="1"/>
</dbReference>
<comment type="similarity">
    <text evidence="1">Belongs to the H-rev107 family.</text>
</comment>
<comment type="caution">
    <text evidence="6">The sequence shown here is derived from an EMBL/GenBank/DDBJ whole genome shotgun (WGS) entry which is preliminary data.</text>
</comment>
<evidence type="ECO:0000256" key="2">
    <source>
        <dbReference type="ARBA" id="ARBA00022679"/>
    </source>
</evidence>
<dbReference type="EMBL" id="JACVVK020000168">
    <property type="protein sequence ID" value="KAK7487203.1"/>
    <property type="molecule type" value="Genomic_DNA"/>
</dbReference>
<keyword evidence="7" id="KW-1185">Reference proteome</keyword>
<dbReference type="PROSITE" id="PS51934">
    <property type="entry name" value="LRAT"/>
    <property type="match status" value="1"/>
</dbReference>
<evidence type="ECO:0000256" key="3">
    <source>
        <dbReference type="ARBA" id="ARBA00022801"/>
    </source>
</evidence>
<accession>A0ABD0KJP0</accession>
<reference evidence="6 7" key="1">
    <citation type="journal article" date="2023" name="Sci. Data">
        <title>Genome assembly of the Korean intertidal mud-creeper Batillaria attramentaria.</title>
        <authorList>
            <person name="Patra A.K."/>
            <person name="Ho P.T."/>
            <person name="Jun S."/>
            <person name="Lee S.J."/>
            <person name="Kim Y."/>
            <person name="Won Y.J."/>
        </authorList>
    </citation>
    <scope>NUCLEOTIDE SEQUENCE [LARGE SCALE GENOMIC DNA]</scope>
    <source>
        <strain evidence="6">Wonlab-2016</strain>
    </source>
</reference>
<evidence type="ECO:0000313" key="7">
    <source>
        <dbReference type="Proteomes" id="UP001519460"/>
    </source>
</evidence>
<dbReference type="GO" id="GO:0006629">
    <property type="term" value="P:lipid metabolic process"/>
    <property type="evidence" value="ECO:0007669"/>
    <property type="project" value="UniProtKB-KW"/>
</dbReference>
<proteinExistence type="inferred from homology"/>
<dbReference type="GO" id="GO:0016740">
    <property type="term" value="F:transferase activity"/>
    <property type="evidence" value="ECO:0007669"/>
    <property type="project" value="UniProtKB-KW"/>
</dbReference>
<protein>
    <recommendedName>
        <fullName evidence="5">LRAT domain-containing protein</fullName>
    </recommendedName>
</protein>
<feature type="domain" description="LRAT" evidence="5">
    <location>
        <begin position="24"/>
        <end position="127"/>
    </location>
</feature>
<evidence type="ECO:0000313" key="6">
    <source>
        <dbReference type="EMBL" id="KAK7487203.1"/>
    </source>
</evidence>
<gene>
    <name evidence="6" type="ORF">BaRGS_00021555</name>
</gene>
<evidence type="ECO:0000259" key="5">
    <source>
        <dbReference type="PROSITE" id="PS51934"/>
    </source>
</evidence>
<dbReference type="PANTHER" id="PTHR13943:SF77">
    <property type="entry name" value="LRAT DOMAIN-CONTAINING PROTEIN"/>
    <property type="match status" value="1"/>
</dbReference>
<dbReference type="PANTHER" id="PTHR13943">
    <property type="entry name" value="HRAS-LIKE SUPPRESSOR - RELATED"/>
    <property type="match status" value="1"/>
</dbReference>
<keyword evidence="2" id="KW-0808">Transferase</keyword>
<dbReference type="Proteomes" id="UP001519460">
    <property type="component" value="Unassembled WGS sequence"/>
</dbReference>